<name>A0AA36CIZ5_9BILA</name>
<dbReference type="InterPro" id="IPR000242">
    <property type="entry name" value="PTP_cat"/>
</dbReference>
<feature type="non-terminal residue" evidence="3">
    <location>
        <position position="130"/>
    </location>
</feature>
<evidence type="ECO:0000313" key="3">
    <source>
        <dbReference type="EMBL" id="CAJ0569698.1"/>
    </source>
</evidence>
<dbReference type="Pfam" id="PF00102">
    <property type="entry name" value="Y_phosphatase"/>
    <property type="match status" value="1"/>
</dbReference>
<sequence>MDSVQTPQGSVAISGSSARRGPNNTLRLKKAPNPKKEQQVGRDDGAEMRRLQREGGAKSEPRGFTRPPPLASKIKHSLTIWAGVSGKKPIVVTCKFGTYRTGLFLLYDIETERIEKQKKLDLDGTVKDLR</sequence>
<reference evidence="3" key="1">
    <citation type="submission" date="2023-06" db="EMBL/GenBank/DDBJ databases">
        <authorList>
            <person name="Delattre M."/>
        </authorList>
    </citation>
    <scope>NUCLEOTIDE SEQUENCE</scope>
    <source>
        <strain evidence="3">AF72</strain>
    </source>
</reference>
<dbReference type="InterPro" id="IPR029021">
    <property type="entry name" value="Prot-tyrosine_phosphatase-like"/>
</dbReference>
<proteinExistence type="predicted"/>
<evidence type="ECO:0000313" key="4">
    <source>
        <dbReference type="Proteomes" id="UP001177023"/>
    </source>
</evidence>
<feature type="compositionally biased region" description="Basic and acidic residues" evidence="1">
    <location>
        <begin position="34"/>
        <end position="63"/>
    </location>
</feature>
<dbReference type="Proteomes" id="UP001177023">
    <property type="component" value="Unassembled WGS sequence"/>
</dbReference>
<evidence type="ECO:0000259" key="2">
    <source>
        <dbReference type="PROSITE" id="PS50056"/>
    </source>
</evidence>
<dbReference type="SUPFAM" id="SSF52799">
    <property type="entry name" value="(Phosphotyrosine protein) phosphatases II"/>
    <property type="match status" value="1"/>
</dbReference>
<dbReference type="InterPro" id="IPR000387">
    <property type="entry name" value="Tyr_Pase_dom"/>
</dbReference>
<dbReference type="EMBL" id="CATQJA010002098">
    <property type="protein sequence ID" value="CAJ0569698.1"/>
    <property type="molecule type" value="Genomic_DNA"/>
</dbReference>
<dbReference type="GO" id="GO:0004725">
    <property type="term" value="F:protein tyrosine phosphatase activity"/>
    <property type="evidence" value="ECO:0007669"/>
    <property type="project" value="InterPro"/>
</dbReference>
<dbReference type="Gene3D" id="3.90.190.10">
    <property type="entry name" value="Protein tyrosine phosphatase superfamily"/>
    <property type="match status" value="1"/>
</dbReference>
<gene>
    <name evidence="3" type="ORF">MSPICULIGERA_LOCUS8166</name>
</gene>
<feature type="compositionally biased region" description="Polar residues" evidence="1">
    <location>
        <begin position="1"/>
        <end position="26"/>
    </location>
</feature>
<organism evidence="3 4">
    <name type="scientific">Mesorhabditis spiculigera</name>
    <dbReference type="NCBI Taxonomy" id="96644"/>
    <lineage>
        <taxon>Eukaryota</taxon>
        <taxon>Metazoa</taxon>
        <taxon>Ecdysozoa</taxon>
        <taxon>Nematoda</taxon>
        <taxon>Chromadorea</taxon>
        <taxon>Rhabditida</taxon>
        <taxon>Rhabditina</taxon>
        <taxon>Rhabditomorpha</taxon>
        <taxon>Rhabditoidea</taxon>
        <taxon>Rhabditidae</taxon>
        <taxon>Mesorhabditinae</taxon>
        <taxon>Mesorhabditis</taxon>
    </lineage>
</organism>
<accession>A0AA36CIZ5</accession>
<keyword evidence="4" id="KW-1185">Reference proteome</keyword>
<dbReference type="PROSITE" id="PS50056">
    <property type="entry name" value="TYR_PHOSPHATASE_2"/>
    <property type="match status" value="1"/>
</dbReference>
<feature type="region of interest" description="Disordered" evidence="1">
    <location>
        <begin position="1"/>
        <end position="71"/>
    </location>
</feature>
<dbReference type="AlphaFoldDB" id="A0AA36CIZ5"/>
<protein>
    <recommendedName>
        <fullName evidence="2">Tyrosine specific protein phosphatases domain-containing protein</fullName>
    </recommendedName>
</protein>
<evidence type="ECO:0000256" key="1">
    <source>
        <dbReference type="SAM" id="MobiDB-lite"/>
    </source>
</evidence>
<feature type="domain" description="Tyrosine specific protein phosphatases" evidence="2">
    <location>
        <begin position="68"/>
        <end position="130"/>
    </location>
</feature>
<comment type="caution">
    <text evidence="3">The sequence shown here is derived from an EMBL/GenBank/DDBJ whole genome shotgun (WGS) entry which is preliminary data.</text>
</comment>